<dbReference type="InterPro" id="IPR043448">
    <property type="entry name" value="PKHO1/2"/>
</dbReference>
<reference evidence="3" key="1">
    <citation type="submission" date="2025-08" db="UniProtKB">
        <authorList>
            <consortium name="Ensembl"/>
        </authorList>
    </citation>
    <scope>IDENTIFICATION</scope>
</reference>
<dbReference type="SUPFAM" id="SSF50729">
    <property type="entry name" value="PH domain-like"/>
    <property type="match status" value="1"/>
</dbReference>
<dbReference type="Gene3D" id="2.30.29.30">
    <property type="entry name" value="Pleckstrin-homology domain (PH domain)/Phosphotyrosine-binding domain (PTB)"/>
    <property type="match status" value="1"/>
</dbReference>
<feature type="domain" description="PH" evidence="2">
    <location>
        <begin position="20"/>
        <end position="121"/>
    </location>
</feature>
<sequence>MQPSGGVKEEVTEKPKCAPTADKAGWVKKCSGGFLGIWKDRYILLCKTKLLVYEDEDEQKCIETVELENYDRCQELRALLKRKNRFLLIRSSGKKVHDIKFQAQNLEEKESWMKALNEGINRGKNKVFDEVKVDESLSLEHKTRGRAKMGQGRRPPTRSHLKEVAKCTSDGILRLDLDEVDNGPPDSTLPLSNSANNVPPKETPKPPMPPAKPSVVPEKENVDDNVANPEVKKPLSPPLPPAKPFKETISSSDDLRSRDEESVSKEEHAEGSVSSRDSKENLMELSDKVTAAAPIPPPKILSDKLKVSWDESSCDPESMEELKPSERGSQEHLAEAVLPDTEKPPVPPKILSEKLRATVNPSQRRSLDDEDASVQESDTSKPTVEEAEDGEEAESTPQEVEGEEGSKEASDEEEEEETSLDAGTNQENIQVFNPEKMPLGQLAEDTSPLKPCCAPPGDLLPESKSAQKALVDGDPPKKAHHDLAEMEEKVASEKEKTEKLLEKVLQAELNPMQDGNGPPVIAKTILSEAVEQLRQATQVLQEIRDFGELSKEPTEKEKEKRKELVTLHRRSVP</sequence>
<dbReference type="SMART" id="SM00233">
    <property type="entry name" value="PH"/>
    <property type="match status" value="1"/>
</dbReference>
<dbReference type="PROSITE" id="PS50003">
    <property type="entry name" value="PH_DOMAIN"/>
    <property type="match status" value="1"/>
</dbReference>
<gene>
    <name evidence="3" type="primary">PLEKHO2</name>
</gene>
<evidence type="ECO:0000313" key="4">
    <source>
        <dbReference type="Proteomes" id="UP000594220"/>
    </source>
</evidence>
<feature type="region of interest" description="Disordered" evidence="1">
    <location>
        <begin position="139"/>
        <end position="163"/>
    </location>
</feature>
<organism evidence="3 4">
    <name type="scientific">Crocodylus porosus</name>
    <name type="common">Saltwater crocodile</name>
    <name type="synonym">Estuarine crocodile</name>
    <dbReference type="NCBI Taxonomy" id="8502"/>
    <lineage>
        <taxon>Eukaryota</taxon>
        <taxon>Metazoa</taxon>
        <taxon>Chordata</taxon>
        <taxon>Craniata</taxon>
        <taxon>Vertebrata</taxon>
        <taxon>Euteleostomi</taxon>
        <taxon>Archelosauria</taxon>
        <taxon>Archosauria</taxon>
        <taxon>Crocodylia</taxon>
        <taxon>Longirostres</taxon>
        <taxon>Crocodylidae</taxon>
        <taxon>Crocodylus</taxon>
    </lineage>
</organism>
<evidence type="ECO:0000259" key="2">
    <source>
        <dbReference type="PROSITE" id="PS50003"/>
    </source>
</evidence>
<feature type="region of interest" description="Disordered" evidence="1">
    <location>
        <begin position="545"/>
        <end position="573"/>
    </location>
</feature>
<protein>
    <submittedName>
        <fullName evidence="3">Pleckstrin homology domain containing O2</fullName>
    </submittedName>
</protein>
<dbReference type="InterPro" id="IPR001849">
    <property type="entry name" value="PH_domain"/>
</dbReference>
<dbReference type="GO" id="GO:0071888">
    <property type="term" value="P:macrophage apoptotic process"/>
    <property type="evidence" value="ECO:0007669"/>
    <property type="project" value="Ensembl"/>
</dbReference>
<feature type="compositionally biased region" description="Basic and acidic residues" evidence="1">
    <location>
        <begin position="545"/>
        <end position="566"/>
    </location>
</feature>
<dbReference type="PANTHER" id="PTHR15871:SF2">
    <property type="entry name" value="PLECKSTRIN HOMOLOGY DOMAIN-CONTAINING FAMILY O MEMBER 2"/>
    <property type="match status" value="1"/>
</dbReference>
<feature type="region of interest" description="Disordered" evidence="1">
    <location>
        <begin position="175"/>
        <end position="497"/>
    </location>
</feature>
<dbReference type="AlphaFoldDB" id="A0A7M4FQZ6"/>
<dbReference type="CDD" id="cd13317">
    <property type="entry name" value="PH_PLEKHO1_PLEKHO2"/>
    <property type="match status" value="1"/>
</dbReference>
<feature type="compositionally biased region" description="Basic and acidic residues" evidence="1">
    <location>
        <begin position="320"/>
        <end position="334"/>
    </location>
</feature>
<feature type="compositionally biased region" description="Acidic residues" evidence="1">
    <location>
        <begin position="385"/>
        <end position="394"/>
    </location>
</feature>
<keyword evidence="4" id="KW-1185">Reference proteome</keyword>
<accession>A0A7M4FQZ6</accession>
<dbReference type="OMA" id="LGHWKDR"/>
<evidence type="ECO:0000313" key="3">
    <source>
        <dbReference type="Ensembl" id="ENSCPRP00005026654.1"/>
    </source>
</evidence>
<feature type="compositionally biased region" description="Acidic residues" evidence="1">
    <location>
        <begin position="410"/>
        <end position="419"/>
    </location>
</feature>
<dbReference type="PANTHER" id="PTHR15871">
    <property type="entry name" value="PH DOMAIN-CONTAINING PROTEIN"/>
    <property type="match status" value="1"/>
</dbReference>
<dbReference type="InterPro" id="IPR011993">
    <property type="entry name" value="PH-like_dom_sf"/>
</dbReference>
<feature type="compositionally biased region" description="Polar residues" evidence="1">
    <location>
        <begin position="421"/>
        <end position="431"/>
    </location>
</feature>
<feature type="compositionally biased region" description="Basic and acidic residues" evidence="1">
    <location>
        <begin position="253"/>
        <end position="287"/>
    </location>
</feature>
<proteinExistence type="predicted"/>
<reference evidence="3" key="2">
    <citation type="submission" date="2025-09" db="UniProtKB">
        <authorList>
            <consortium name="Ensembl"/>
        </authorList>
    </citation>
    <scope>IDENTIFICATION</scope>
</reference>
<dbReference type="GeneTree" id="ENSGT00530000063760"/>
<evidence type="ECO:0000256" key="1">
    <source>
        <dbReference type="SAM" id="MobiDB-lite"/>
    </source>
</evidence>
<dbReference type="Proteomes" id="UP000594220">
    <property type="component" value="Unplaced"/>
</dbReference>
<dbReference type="Pfam" id="PF00169">
    <property type="entry name" value="PH"/>
    <property type="match status" value="1"/>
</dbReference>
<dbReference type="Ensembl" id="ENSCPRT00005031157.1">
    <property type="protein sequence ID" value="ENSCPRP00005026654.1"/>
    <property type="gene ID" value="ENSCPRG00005018494.1"/>
</dbReference>
<feature type="compositionally biased region" description="Basic and acidic residues" evidence="1">
    <location>
        <begin position="474"/>
        <end position="497"/>
    </location>
</feature>
<name>A0A7M4FQZ6_CROPO</name>